<dbReference type="InterPro" id="IPR001647">
    <property type="entry name" value="HTH_TetR"/>
</dbReference>
<proteinExistence type="predicted"/>
<dbReference type="KEGG" id="cheb:HH215_23220"/>
<reference evidence="6 7" key="1">
    <citation type="submission" date="2020-04" db="EMBL/GenBank/DDBJ databases">
        <title>Genome sequencing of novel species.</title>
        <authorList>
            <person name="Heo J."/>
            <person name="Kim S.-J."/>
            <person name="Kim J.-S."/>
            <person name="Hong S.-B."/>
            <person name="Kwon S.-W."/>
        </authorList>
    </citation>
    <scope>NUCLEOTIDE SEQUENCE [LARGE SCALE GENOMIC DNA]</scope>
    <source>
        <strain evidence="6 7">MFER-1</strain>
    </source>
</reference>
<keyword evidence="2 4" id="KW-0238">DNA-binding</keyword>
<dbReference type="RefSeq" id="WP_169282060.1">
    <property type="nucleotide sequence ID" value="NZ_CP051680.1"/>
</dbReference>
<dbReference type="PANTHER" id="PTHR30055">
    <property type="entry name" value="HTH-TYPE TRANSCRIPTIONAL REGULATOR RUTR"/>
    <property type="match status" value="1"/>
</dbReference>
<dbReference type="InterPro" id="IPR050109">
    <property type="entry name" value="HTH-type_TetR-like_transc_reg"/>
</dbReference>
<keyword evidence="1" id="KW-0805">Transcription regulation</keyword>
<dbReference type="GO" id="GO:0003700">
    <property type="term" value="F:DNA-binding transcription factor activity"/>
    <property type="evidence" value="ECO:0007669"/>
    <property type="project" value="TreeGrafter"/>
</dbReference>
<organism evidence="6 7">
    <name type="scientific">Cohnella herbarum</name>
    <dbReference type="NCBI Taxonomy" id="2728023"/>
    <lineage>
        <taxon>Bacteria</taxon>
        <taxon>Bacillati</taxon>
        <taxon>Bacillota</taxon>
        <taxon>Bacilli</taxon>
        <taxon>Bacillales</taxon>
        <taxon>Paenibacillaceae</taxon>
        <taxon>Cohnella</taxon>
    </lineage>
</organism>
<keyword evidence="7" id="KW-1185">Reference proteome</keyword>
<dbReference type="GO" id="GO:0000976">
    <property type="term" value="F:transcription cis-regulatory region binding"/>
    <property type="evidence" value="ECO:0007669"/>
    <property type="project" value="TreeGrafter"/>
</dbReference>
<dbReference type="PANTHER" id="PTHR30055:SF234">
    <property type="entry name" value="HTH-TYPE TRANSCRIPTIONAL REGULATOR BETI"/>
    <property type="match status" value="1"/>
</dbReference>
<feature type="domain" description="HTH tetR-type" evidence="5">
    <location>
        <begin position="6"/>
        <end position="66"/>
    </location>
</feature>
<evidence type="ECO:0000313" key="6">
    <source>
        <dbReference type="EMBL" id="QJD85803.1"/>
    </source>
</evidence>
<evidence type="ECO:0000256" key="3">
    <source>
        <dbReference type="ARBA" id="ARBA00023163"/>
    </source>
</evidence>
<dbReference type="PRINTS" id="PR00455">
    <property type="entry name" value="HTHTETR"/>
</dbReference>
<feature type="DNA-binding region" description="H-T-H motif" evidence="4">
    <location>
        <begin position="29"/>
        <end position="48"/>
    </location>
</feature>
<sequence length="205" mass="23399">MQILKDEIRNNILKSALQEFRREGYMKASMRRIAQSAGVTSGNIYRYYASKEHLFDAIVQPVYEQYTEYISVIRQDVIFGCLNEPPDAPGYFSKIENTIVKLFKTYSGPLMILLTHSAGSKYESAKSELVELTFFILERVVFKIKHDQGSLAVNENALVQMLASSIVEGLCLILRDNEEGDILQNLVDQYLFVYSEGITSLFKKL</sequence>
<evidence type="ECO:0000313" key="7">
    <source>
        <dbReference type="Proteomes" id="UP000502248"/>
    </source>
</evidence>
<dbReference type="Proteomes" id="UP000502248">
    <property type="component" value="Chromosome"/>
</dbReference>
<evidence type="ECO:0000259" key="5">
    <source>
        <dbReference type="PROSITE" id="PS50977"/>
    </source>
</evidence>
<dbReference type="EMBL" id="CP051680">
    <property type="protein sequence ID" value="QJD85803.1"/>
    <property type="molecule type" value="Genomic_DNA"/>
</dbReference>
<dbReference type="PROSITE" id="PS50977">
    <property type="entry name" value="HTH_TETR_2"/>
    <property type="match status" value="1"/>
</dbReference>
<dbReference type="Pfam" id="PF00440">
    <property type="entry name" value="TetR_N"/>
    <property type="match status" value="1"/>
</dbReference>
<dbReference type="SUPFAM" id="SSF46689">
    <property type="entry name" value="Homeodomain-like"/>
    <property type="match status" value="1"/>
</dbReference>
<name>A0A7Z2VM58_9BACL</name>
<protein>
    <submittedName>
        <fullName evidence="6">TetR/AcrR family transcriptional regulator</fullName>
    </submittedName>
</protein>
<dbReference type="AlphaFoldDB" id="A0A7Z2VM58"/>
<dbReference type="Gene3D" id="1.10.357.10">
    <property type="entry name" value="Tetracycline Repressor, domain 2"/>
    <property type="match status" value="1"/>
</dbReference>
<gene>
    <name evidence="6" type="ORF">HH215_23220</name>
</gene>
<evidence type="ECO:0000256" key="2">
    <source>
        <dbReference type="ARBA" id="ARBA00023125"/>
    </source>
</evidence>
<accession>A0A7Z2VM58</accession>
<dbReference type="InterPro" id="IPR009057">
    <property type="entry name" value="Homeodomain-like_sf"/>
</dbReference>
<keyword evidence="3" id="KW-0804">Transcription</keyword>
<evidence type="ECO:0000256" key="4">
    <source>
        <dbReference type="PROSITE-ProRule" id="PRU00335"/>
    </source>
</evidence>
<evidence type="ECO:0000256" key="1">
    <source>
        <dbReference type="ARBA" id="ARBA00023015"/>
    </source>
</evidence>